<name>A0A9Q0L6B2_ANAIG</name>
<dbReference type="OrthoDB" id="29646at2759"/>
<dbReference type="InterPro" id="IPR002777">
    <property type="entry name" value="PFD_beta-like"/>
</dbReference>
<evidence type="ECO:0000313" key="6">
    <source>
        <dbReference type="EMBL" id="KAJ5072662.1"/>
    </source>
</evidence>
<reference evidence="5" key="1">
    <citation type="submission" date="2022-10" db="EMBL/GenBank/DDBJ databases">
        <title>Novel sulphate-reducing endosymbionts in the free-living metamonad Anaeramoeba.</title>
        <authorList>
            <person name="Jerlstrom-Hultqvist J."/>
            <person name="Cepicka I."/>
            <person name="Gallot-Lavallee L."/>
            <person name="Salas-Leiva D."/>
            <person name="Curtis B.A."/>
            <person name="Zahonova K."/>
            <person name="Pipaliya S."/>
            <person name="Dacks J."/>
            <person name="Roger A.J."/>
        </authorList>
    </citation>
    <scope>NUCLEOTIDE SEQUENCE</scope>
    <source>
        <strain evidence="5">BMAN</strain>
    </source>
</reference>
<dbReference type="Pfam" id="PF01920">
    <property type="entry name" value="Prefoldin_2"/>
    <property type="match status" value="1"/>
</dbReference>
<protein>
    <submittedName>
        <fullName evidence="5">Prefoldin subunit 2</fullName>
    </submittedName>
</protein>
<keyword evidence="7" id="KW-1185">Reference proteome</keyword>
<dbReference type="GO" id="GO:0006457">
    <property type="term" value="P:protein folding"/>
    <property type="evidence" value="ECO:0007669"/>
    <property type="project" value="InterPro"/>
</dbReference>
<evidence type="ECO:0000256" key="1">
    <source>
        <dbReference type="ARBA" id="ARBA00008045"/>
    </source>
</evidence>
<dbReference type="EMBL" id="JAPDFW010000133">
    <property type="protein sequence ID" value="KAJ5067147.1"/>
    <property type="molecule type" value="Genomic_DNA"/>
</dbReference>
<feature type="coiled-coil region" evidence="3">
    <location>
        <begin position="70"/>
        <end position="104"/>
    </location>
</feature>
<dbReference type="Gene3D" id="1.10.287.370">
    <property type="match status" value="1"/>
</dbReference>
<organism evidence="5 7">
    <name type="scientific">Anaeramoeba ignava</name>
    <name type="common">Anaerobic marine amoeba</name>
    <dbReference type="NCBI Taxonomy" id="1746090"/>
    <lineage>
        <taxon>Eukaryota</taxon>
        <taxon>Metamonada</taxon>
        <taxon>Anaeramoebidae</taxon>
        <taxon>Anaeramoeba</taxon>
    </lineage>
</organism>
<evidence type="ECO:0000256" key="2">
    <source>
        <dbReference type="ARBA" id="ARBA00023186"/>
    </source>
</evidence>
<comment type="caution">
    <text evidence="5">The sequence shown here is derived from an EMBL/GenBank/DDBJ whole genome shotgun (WGS) entry which is preliminary data.</text>
</comment>
<evidence type="ECO:0000256" key="4">
    <source>
        <dbReference type="SAM" id="MobiDB-lite"/>
    </source>
</evidence>
<feature type="region of interest" description="Disordered" evidence="4">
    <location>
        <begin position="106"/>
        <end position="137"/>
    </location>
</feature>
<comment type="similarity">
    <text evidence="1">Belongs to the prefoldin subunit beta family.</text>
</comment>
<dbReference type="PANTHER" id="PTHR13303">
    <property type="entry name" value="PREFOLDIN SUBUNIT 2"/>
    <property type="match status" value="1"/>
</dbReference>
<dbReference type="EMBL" id="JAPDFW010000080">
    <property type="protein sequence ID" value="KAJ5072662.1"/>
    <property type="molecule type" value="Genomic_DNA"/>
</dbReference>
<evidence type="ECO:0000256" key="3">
    <source>
        <dbReference type="SAM" id="Coils"/>
    </source>
</evidence>
<dbReference type="OMA" id="TNDLREH"/>
<dbReference type="Proteomes" id="UP001149090">
    <property type="component" value="Unassembled WGS sequence"/>
</dbReference>
<keyword evidence="2" id="KW-0143">Chaperone</keyword>
<evidence type="ECO:0000313" key="7">
    <source>
        <dbReference type="Proteomes" id="UP001149090"/>
    </source>
</evidence>
<accession>A0A9Q0L6B2</accession>
<dbReference type="InterPro" id="IPR027235">
    <property type="entry name" value="PFD2"/>
</dbReference>
<dbReference type="InterPro" id="IPR009053">
    <property type="entry name" value="Prefoldin"/>
</dbReference>
<dbReference type="SUPFAM" id="SSF46579">
    <property type="entry name" value="Prefoldin"/>
    <property type="match status" value="1"/>
</dbReference>
<gene>
    <name evidence="6" type="ORF">M0811_09359</name>
    <name evidence="5" type="ORF">M0811_13196</name>
</gene>
<proteinExistence type="inferred from homology"/>
<sequence length="137" mass="15918">MQTQIQNAITTHFNQLVQEKDNLINLFNDTEIQKREHEVVVKALTPLDKARKCFRLIDDVLVEQTVGDVLPILEKELADMEKTKESLQKQLELKSKEVVEFQQKHHLNFGAMKNAQKKPTDEKPKENEKKKESGILI</sequence>
<dbReference type="GO" id="GO:0051082">
    <property type="term" value="F:unfolded protein binding"/>
    <property type="evidence" value="ECO:0007669"/>
    <property type="project" value="InterPro"/>
</dbReference>
<keyword evidence="3" id="KW-0175">Coiled coil</keyword>
<dbReference type="GO" id="GO:0016272">
    <property type="term" value="C:prefoldin complex"/>
    <property type="evidence" value="ECO:0007669"/>
    <property type="project" value="InterPro"/>
</dbReference>
<dbReference type="CDD" id="cd23163">
    <property type="entry name" value="Prefoldin_2"/>
    <property type="match status" value="1"/>
</dbReference>
<evidence type="ECO:0000313" key="5">
    <source>
        <dbReference type="EMBL" id="KAJ5067147.1"/>
    </source>
</evidence>
<dbReference type="AlphaFoldDB" id="A0A9Q0L6B2"/>
<feature type="compositionally biased region" description="Basic and acidic residues" evidence="4">
    <location>
        <begin position="118"/>
        <end position="137"/>
    </location>
</feature>